<dbReference type="InterPro" id="IPR009252">
    <property type="entry name" value="Cell_div_ZapB"/>
</dbReference>
<dbReference type="GO" id="GO:0005737">
    <property type="term" value="C:cytoplasm"/>
    <property type="evidence" value="ECO:0007669"/>
    <property type="project" value="InterPro"/>
</dbReference>
<organism evidence="3 4">
    <name type="scientific">Candidatus Chryseopegocella kryptomonas</name>
    <dbReference type="NCBI Taxonomy" id="1633643"/>
    <lineage>
        <taxon>Bacteria</taxon>
        <taxon>Pseudomonadati</taxon>
        <taxon>Candidatus Kryptoniota</taxon>
        <taxon>Candidatus Chryseopegocella</taxon>
    </lineage>
</organism>
<keyword evidence="1 2" id="KW-0175">Coiled coil</keyword>
<protein>
    <recommendedName>
        <fullName evidence="5">Cell division protein ZapB</fullName>
    </recommendedName>
</protein>
<evidence type="ECO:0000256" key="2">
    <source>
        <dbReference type="SAM" id="Coils"/>
    </source>
</evidence>
<dbReference type="Pfam" id="PF06005">
    <property type="entry name" value="ZapB"/>
    <property type="match status" value="1"/>
</dbReference>
<evidence type="ECO:0000313" key="3">
    <source>
        <dbReference type="EMBL" id="CUT01820.1"/>
    </source>
</evidence>
<gene>
    <name evidence="3" type="ORF">JGI23_01122</name>
</gene>
<dbReference type="RefSeq" id="WP_159421117.1">
    <property type="nucleotide sequence ID" value="NZ_CZVW01000010.1"/>
</dbReference>
<reference evidence="4" key="1">
    <citation type="submission" date="2015-11" db="EMBL/GenBank/DDBJ databases">
        <authorList>
            <person name="Varghese N."/>
        </authorList>
    </citation>
    <scope>NUCLEOTIDE SEQUENCE [LARGE SCALE GENOMIC DNA]</scope>
    <source>
        <strain evidence="4">JGI-23</strain>
    </source>
</reference>
<evidence type="ECO:0008006" key="5">
    <source>
        <dbReference type="Google" id="ProtNLM"/>
    </source>
</evidence>
<dbReference type="AlphaFoldDB" id="A0A0P1N0W5"/>
<proteinExistence type="predicted"/>
<accession>A0A0P1N0W5</accession>
<dbReference type="GO" id="GO:0043093">
    <property type="term" value="P:FtsZ-dependent cytokinesis"/>
    <property type="evidence" value="ECO:0007669"/>
    <property type="project" value="InterPro"/>
</dbReference>
<dbReference type="OrthoDB" id="9875887at2"/>
<dbReference type="Proteomes" id="UP000199197">
    <property type="component" value="Unassembled WGS sequence"/>
</dbReference>
<sequence length="92" mass="11020">MKVDNKSDKFSFIKIVEELQGKFDKVLEYVQNLKSENESLKVRITELEREVEMLKRENEELKKNGIVLFSGEEREELKRKISNLLEKINQYL</sequence>
<feature type="coiled-coil region" evidence="2">
    <location>
        <begin position="16"/>
        <end position="64"/>
    </location>
</feature>
<name>A0A0P1N0W5_9BACT</name>
<evidence type="ECO:0000256" key="1">
    <source>
        <dbReference type="ARBA" id="ARBA00023054"/>
    </source>
</evidence>
<keyword evidence="4" id="KW-1185">Reference proteome</keyword>
<dbReference type="Gene3D" id="1.20.5.340">
    <property type="match status" value="1"/>
</dbReference>
<dbReference type="EMBL" id="CZVW01000010">
    <property type="protein sequence ID" value="CUT01820.1"/>
    <property type="molecule type" value="Genomic_DNA"/>
</dbReference>
<evidence type="ECO:0000313" key="4">
    <source>
        <dbReference type="Proteomes" id="UP000199197"/>
    </source>
</evidence>
<dbReference type="GO" id="GO:0090529">
    <property type="term" value="P:cell septum assembly"/>
    <property type="evidence" value="ECO:0007669"/>
    <property type="project" value="InterPro"/>
</dbReference>